<organism evidence="1 2">
    <name type="scientific">Butyricimonas hominis</name>
    <dbReference type="NCBI Taxonomy" id="2763032"/>
    <lineage>
        <taxon>Bacteria</taxon>
        <taxon>Pseudomonadati</taxon>
        <taxon>Bacteroidota</taxon>
        <taxon>Bacteroidia</taxon>
        <taxon>Bacteroidales</taxon>
        <taxon>Odoribacteraceae</taxon>
        <taxon>Butyricimonas</taxon>
    </lineage>
</organism>
<dbReference type="EMBL" id="JACOOH010000013">
    <property type="protein sequence ID" value="MBC5623632.1"/>
    <property type="molecule type" value="Genomic_DNA"/>
</dbReference>
<evidence type="ECO:0008006" key="3">
    <source>
        <dbReference type="Google" id="ProtNLM"/>
    </source>
</evidence>
<dbReference type="InterPro" id="IPR054207">
    <property type="entry name" value="DUF6913"/>
</dbReference>
<sequence length="172" mass="19988">MLKFIVEKFKRYHLKDVAVKDERVLAFQNLEAAKECVLFWVADDISWTEVDKIRKSLAKYMEVHLLSFIRQSKSVFERSGDALYADESSITYGGKIRDAKLREVLEKTEGVFIDISMQPDVLGDYIVRYAKSPCKVGISREGVEHDIMFANVRNTDVFVDRLFKLFTKINTY</sequence>
<accession>A0ABR7D6T1</accession>
<proteinExistence type="predicted"/>
<dbReference type="Pfam" id="PF21857">
    <property type="entry name" value="DUF6913"/>
    <property type="match status" value="1"/>
</dbReference>
<comment type="caution">
    <text evidence="1">The sequence shown here is derived from an EMBL/GenBank/DDBJ whole genome shotgun (WGS) entry which is preliminary data.</text>
</comment>
<name>A0ABR7D6T1_9BACT</name>
<dbReference type="RefSeq" id="WP_099294425.1">
    <property type="nucleotide sequence ID" value="NZ_JACOOH010000013.1"/>
</dbReference>
<keyword evidence="2" id="KW-1185">Reference proteome</keyword>
<protein>
    <recommendedName>
        <fullName evidence="3">Transposase</fullName>
    </recommendedName>
</protein>
<evidence type="ECO:0000313" key="2">
    <source>
        <dbReference type="Proteomes" id="UP000646484"/>
    </source>
</evidence>
<evidence type="ECO:0000313" key="1">
    <source>
        <dbReference type="EMBL" id="MBC5623632.1"/>
    </source>
</evidence>
<dbReference type="Proteomes" id="UP000646484">
    <property type="component" value="Unassembled WGS sequence"/>
</dbReference>
<gene>
    <name evidence="1" type="ORF">H8S64_21300</name>
</gene>
<reference evidence="1 2" key="1">
    <citation type="submission" date="2020-08" db="EMBL/GenBank/DDBJ databases">
        <title>Genome public.</title>
        <authorList>
            <person name="Liu C."/>
            <person name="Sun Q."/>
        </authorList>
    </citation>
    <scope>NUCLEOTIDE SEQUENCE [LARGE SCALE GENOMIC DNA]</scope>
    <source>
        <strain evidence="1 2">NSJ-56</strain>
    </source>
</reference>